<proteinExistence type="predicted"/>
<dbReference type="RefSeq" id="WP_276281862.1">
    <property type="nucleotide sequence ID" value="NZ_CP119809.1"/>
</dbReference>
<evidence type="ECO:0000259" key="2">
    <source>
        <dbReference type="Pfam" id="PF01882"/>
    </source>
</evidence>
<feature type="domain" description="DUF7507" evidence="3">
    <location>
        <begin position="69"/>
        <end position="136"/>
    </location>
</feature>
<feature type="compositionally biased region" description="Basic and acidic residues" evidence="1">
    <location>
        <begin position="193"/>
        <end position="202"/>
    </location>
</feature>
<evidence type="ECO:0000259" key="3">
    <source>
        <dbReference type="Pfam" id="PF24346"/>
    </source>
</evidence>
<dbReference type="Proteomes" id="UP001596407">
    <property type="component" value="Unassembled WGS sequence"/>
</dbReference>
<feature type="compositionally biased region" description="Basic and acidic residues" evidence="1">
    <location>
        <begin position="372"/>
        <end position="382"/>
    </location>
</feature>
<dbReference type="Gene3D" id="2.60.40.10">
    <property type="entry name" value="Immunoglobulins"/>
    <property type="match status" value="1"/>
</dbReference>
<dbReference type="AlphaFoldDB" id="A0ABD5WIB7"/>
<accession>A0ABD5WIB7</accession>
<dbReference type="InterPro" id="IPR013783">
    <property type="entry name" value="Ig-like_fold"/>
</dbReference>
<dbReference type="InterPro" id="IPR047589">
    <property type="entry name" value="DUF11_rpt"/>
</dbReference>
<sequence>MNRERVPRFRGALAGTLLLTTLGLFYAEHRLFAVAVVPLAYVAFGALSSLSGADEPDIRREFDAARPPPGEEVAVTLTVRNEGESALADVRVVDGVPDELAVVSGSPRAAVALRPGEEATCSYSVVAKRGDYDFDDPAVRVRTASGTDRATTEIPAAGETTLSCSRSVSDPPFGRPSLRRVGTHTTDSGGEGVEFHSTREYRPGDPVSRVDWRRFAKTGDLTTVEFREERAARTVVVVDARPVARTTPSAGYPNGAELCAYAGERLYDALTAANVATSVTAVGLGDGDLPGGLPADGLPWAASDADGASARLVFEAVGRAADRDAPTEVPGDGTSPTESVGSTASPDPATASADGGTPADAGTPADSGPRPTPDRRGTRRSGDCWPDCPPTRRSWLSRPSPTTGRSRWPGRCRSGTTNSRS</sequence>
<feature type="domain" description="DUF58" evidence="2">
    <location>
        <begin position="198"/>
        <end position="243"/>
    </location>
</feature>
<dbReference type="PANTHER" id="PTHR33608:SF6">
    <property type="entry name" value="BLL2464 PROTEIN"/>
    <property type="match status" value="1"/>
</dbReference>
<reference evidence="4 5" key="1">
    <citation type="journal article" date="2019" name="Int. J. Syst. Evol. Microbiol.">
        <title>The Global Catalogue of Microorganisms (GCM) 10K type strain sequencing project: providing services to taxonomists for standard genome sequencing and annotation.</title>
        <authorList>
            <consortium name="The Broad Institute Genomics Platform"/>
            <consortium name="The Broad Institute Genome Sequencing Center for Infectious Disease"/>
            <person name="Wu L."/>
            <person name="Ma J."/>
        </authorList>
    </citation>
    <scope>NUCLEOTIDE SEQUENCE [LARGE SCALE GENOMIC DNA]</scope>
    <source>
        <strain evidence="4 5">DT72</strain>
    </source>
</reference>
<dbReference type="NCBIfam" id="TIGR01451">
    <property type="entry name" value="B_ant_repeat"/>
    <property type="match status" value="1"/>
</dbReference>
<evidence type="ECO:0000313" key="5">
    <source>
        <dbReference type="Proteomes" id="UP001596407"/>
    </source>
</evidence>
<gene>
    <name evidence="4" type="ORF">ACFQJ6_09375</name>
</gene>
<feature type="region of interest" description="Disordered" evidence="1">
    <location>
        <begin position="163"/>
        <end position="202"/>
    </location>
</feature>
<dbReference type="Pfam" id="PF01882">
    <property type="entry name" value="DUF58"/>
    <property type="match status" value="1"/>
</dbReference>
<feature type="compositionally biased region" description="Low complexity" evidence="1">
    <location>
        <begin position="341"/>
        <end position="355"/>
    </location>
</feature>
<evidence type="ECO:0000313" key="4">
    <source>
        <dbReference type="EMBL" id="MFC7080291.1"/>
    </source>
</evidence>
<keyword evidence="5" id="KW-1185">Reference proteome</keyword>
<organism evidence="4 5">
    <name type="scientific">Halorussus caseinilyticus</name>
    <dbReference type="NCBI Taxonomy" id="3034025"/>
    <lineage>
        <taxon>Archaea</taxon>
        <taxon>Methanobacteriati</taxon>
        <taxon>Methanobacteriota</taxon>
        <taxon>Stenosarchaea group</taxon>
        <taxon>Halobacteria</taxon>
        <taxon>Halobacteriales</taxon>
        <taxon>Haladaptataceae</taxon>
        <taxon>Halorussus</taxon>
    </lineage>
</organism>
<dbReference type="Pfam" id="PF24346">
    <property type="entry name" value="DUF7507"/>
    <property type="match status" value="1"/>
</dbReference>
<dbReference type="PANTHER" id="PTHR33608">
    <property type="entry name" value="BLL2464 PROTEIN"/>
    <property type="match status" value="1"/>
</dbReference>
<dbReference type="InterPro" id="IPR002881">
    <property type="entry name" value="DUF58"/>
</dbReference>
<evidence type="ECO:0000256" key="1">
    <source>
        <dbReference type="SAM" id="MobiDB-lite"/>
    </source>
</evidence>
<protein>
    <submittedName>
        <fullName evidence="4">DUF58 domain-containing protein</fullName>
    </submittedName>
</protein>
<dbReference type="EMBL" id="JBHSZH010000005">
    <property type="protein sequence ID" value="MFC7080291.1"/>
    <property type="molecule type" value="Genomic_DNA"/>
</dbReference>
<feature type="region of interest" description="Disordered" evidence="1">
    <location>
        <begin position="321"/>
        <end position="421"/>
    </location>
</feature>
<comment type="caution">
    <text evidence="4">The sequence shown here is derived from an EMBL/GenBank/DDBJ whole genome shotgun (WGS) entry which is preliminary data.</text>
</comment>
<dbReference type="InterPro" id="IPR055354">
    <property type="entry name" value="DUF7507"/>
</dbReference>
<name>A0ABD5WIB7_9EURY</name>
<dbReference type="GeneID" id="79303091"/>